<feature type="region of interest" description="Disordered" evidence="11">
    <location>
        <begin position="829"/>
        <end position="870"/>
    </location>
</feature>
<evidence type="ECO:0000313" key="13">
    <source>
        <dbReference type="Ensembl" id="ENSOKIP00005032622.1"/>
    </source>
</evidence>
<keyword evidence="4 10" id="KW-0863">Zinc-finger</keyword>
<dbReference type="AlphaFoldDB" id="A0A8C7FS98"/>
<dbReference type="FunFam" id="3.30.160.60:FF:000100">
    <property type="entry name" value="Zinc finger 45-like"/>
    <property type="match status" value="1"/>
</dbReference>
<feature type="domain" description="C2H2-type" evidence="12">
    <location>
        <begin position="653"/>
        <end position="682"/>
    </location>
</feature>
<dbReference type="GeneTree" id="ENSGT00940000164700"/>
<protein>
    <recommendedName>
        <fullName evidence="12">C2H2-type domain-containing protein</fullName>
    </recommendedName>
</protein>
<comment type="subcellular location">
    <subcellularLocation>
        <location evidence="1">Nucleus</location>
    </subcellularLocation>
</comment>
<dbReference type="GO" id="GO:0008270">
    <property type="term" value="F:zinc ion binding"/>
    <property type="evidence" value="ECO:0007669"/>
    <property type="project" value="UniProtKB-KW"/>
</dbReference>
<proteinExistence type="predicted"/>
<dbReference type="PROSITE" id="PS50157">
    <property type="entry name" value="ZINC_FINGER_C2H2_2"/>
    <property type="match status" value="11"/>
</dbReference>
<feature type="domain" description="C2H2-type" evidence="12">
    <location>
        <begin position="1045"/>
        <end position="1072"/>
    </location>
</feature>
<dbReference type="Proteomes" id="UP000694557">
    <property type="component" value="Unassembled WGS sequence"/>
</dbReference>
<feature type="domain" description="C2H2-type" evidence="12">
    <location>
        <begin position="1112"/>
        <end position="1139"/>
    </location>
</feature>
<feature type="domain" description="C2H2-type" evidence="12">
    <location>
        <begin position="940"/>
        <end position="967"/>
    </location>
</feature>
<evidence type="ECO:0000256" key="7">
    <source>
        <dbReference type="ARBA" id="ARBA00023125"/>
    </source>
</evidence>
<dbReference type="Pfam" id="PF00096">
    <property type="entry name" value="zf-C2H2"/>
    <property type="match status" value="5"/>
</dbReference>
<evidence type="ECO:0000256" key="9">
    <source>
        <dbReference type="ARBA" id="ARBA00023242"/>
    </source>
</evidence>
<keyword evidence="14" id="KW-1185">Reference proteome</keyword>
<sequence length="1216" mass="136855">MLGLQGSTSSPKMYRCVACSATFTGLASLLVHQASHAVQYDKQPPQSEKQPLCTHCGEVFLNKELQDQHCCKALPETPAPSLFICDCGDEFQNFNEMLEHKRSHVSTPQQQTQTTDARYSGQEECSLVEPVQPVSPQPTLSQTILGLGPPSPLSPVIRSSILPQLNSTSTVPEVYTNKGFIALTRPPELNNLPPGASEQELQPDGLDQPENISTAQEPLPQSIQDETPEDADCPVTSGASSDDAGAPKNETIMKMIANAYMKRYQPAQHYPLRHKRLVVPKKELIPVEVMSQSKHTAASTPGPSIGQLRHLLTKSGAKTIARPSGSSGIISLTQTFCPVVVLETRQKLIDSRNRATQGRYQCGRCRSVFQDLDSLTVHHALHRKEIVKCCRYCKQLMIGKPPLPDNHICPLAPHHLTSVGSKCHSIKKTASFQKQKKRQPQRSFQSVKARTPYFCQVCKHNYARRYNLNVHKCQGPPHPLQHASNSALCKNTAFGENIKAREPVTGVNQRPLISKNIGVGTDSTRQIKEEAISAESRPYPQFPDLLWSGSPKSFSSFYPEVAKHVTPGEIDSGSATLQQGDGEGDNAASSFKQEGKDGEWTMPLDDSEIDVLIEAVDAEDDDDLMLQEPISQGHVKSTKDGVPYFIKDGARRFPCYRCQKTYSRGCTLKKHQRLCGNRSFLPQSTFRAVAQKVNKGQFQFDCYVCGRSFNRKDNMLIHRKKCQLSRTMAKNDNGLLQQGISAAQAPQRLVAQSSKNLEDNGANWGIMSLPNVLPRRVTCECGAGFTSPRLLLEHLQKHAQEAYTCPTCGETLSSWADYEVHLQVHMQFPQQPRQRRQPLPKQRHTPPQHSLPAQRPQPNQQPLRKPRKPQPRCVCIRCSNTFCSRGALLKHLSWNRCKGDSGAISAKANHCSRCSMDFPNGLSLKFHQLNGMCKPAFKPMRCPVCVRWFGTVEGLQKHLQTHDQTNSFRCLICQRLYPSLRSLKDHRRKVHCILNEATHTPLVSLKERRKRGKGGILKCHICGKMFPFWSGLQVHIRMHTGEKPYICKVCGKAFSNRSSIRIHEVTHWSIKPYNCTRCGKSFTQLSSAKKHPCKGLRESNDREGRKKPFISFTCHICEERFVQRRQYKTHLKTHAGVKLFRCLFCDQLFSVMSEFEEHHQYCTKVRGEKMTSKSEFRIWKPRAPNHIQDTSCGIHMLVRMILLSNALLKALLSWNY</sequence>
<dbReference type="SMART" id="SM00355">
    <property type="entry name" value="ZnF_C2H2"/>
    <property type="match status" value="15"/>
</dbReference>
<evidence type="ECO:0000313" key="14">
    <source>
        <dbReference type="Proteomes" id="UP000694557"/>
    </source>
</evidence>
<keyword evidence="7" id="KW-0238">DNA-binding</keyword>
<accession>A0A8C7FS98</accession>
<dbReference type="PANTHER" id="PTHR24376">
    <property type="entry name" value="ZINC FINGER PROTEIN"/>
    <property type="match status" value="1"/>
</dbReference>
<feature type="domain" description="C2H2-type" evidence="12">
    <location>
        <begin position="968"/>
        <end position="991"/>
    </location>
</feature>
<feature type="domain" description="C2H2-type" evidence="12">
    <location>
        <begin position="14"/>
        <end position="41"/>
    </location>
</feature>
<evidence type="ECO:0000256" key="11">
    <source>
        <dbReference type="SAM" id="MobiDB-lite"/>
    </source>
</evidence>
<keyword evidence="8" id="KW-0804">Transcription</keyword>
<evidence type="ECO:0000259" key="12">
    <source>
        <dbReference type="PROSITE" id="PS50157"/>
    </source>
</evidence>
<dbReference type="InterPro" id="IPR013087">
    <property type="entry name" value="Znf_C2H2_type"/>
</dbReference>
<dbReference type="GO" id="GO:0001228">
    <property type="term" value="F:DNA-binding transcription activator activity, RNA polymerase II-specific"/>
    <property type="evidence" value="ECO:0007669"/>
    <property type="project" value="TreeGrafter"/>
</dbReference>
<dbReference type="Ensembl" id="ENSOKIT00005034447.1">
    <property type="protein sequence ID" value="ENSOKIP00005032622.1"/>
    <property type="gene ID" value="ENSOKIG00005013998.1"/>
</dbReference>
<name>A0A8C7FS98_ONCKI</name>
<keyword evidence="6" id="KW-0805">Transcription regulation</keyword>
<gene>
    <name evidence="13" type="primary">zgc:66448</name>
</gene>
<feature type="region of interest" description="Disordered" evidence="11">
    <location>
        <begin position="569"/>
        <end position="600"/>
    </location>
</feature>
<evidence type="ECO:0000256" key="6">
    <source>
        <dbReference type="ARBA" id="ARBA00023015"/>
    </source>
</evidence>
<dbReference type="SUPFAM" id="SSF57667">
    <property type="entry name" value="beta-beta-alpha zinc fingers"/>
    <property type="match status" value="7"/>
</dbReference>
<dbReference type="FunFam" id="3.30.160.60:FF:000564">
    <property type="entry name" value="zinc finger protein 699"/>
    <property type="match status" value="1"/>
</dbReference>
<evidence type="ECO:0000256" key="4">
    <source>
        <dbReference type="ARBA" id="ARBA00022771"/>
    </source>
</evidence>
<dbReference type="Gene3D" id="3.30.160.60">
    <property type="entry name" value="Classic Zinc Finger"/>
    <property type="match status" value="7"/>
</dbReference>
<evidence type="ECO:0000256" key="8">
    <source>
        <dbReference type="ARBA" id="ARBA00023163"/>
    </source>
</evidence>
<dbReference type="GO" id="GO:0000978">
    <property type="term" value="F:RNA polymerase II cis-regulatory region sequence-specific DNA binding"/>
    <property type="evidence" value="ECO:0007669"/>
    <property type="project" value="TreeGrafter"/>
</dbReference>
<feature type="compositionally biased region" description="Polar residues" evidence="11">
    <location>
        <begin position="210"/>
        <end position="225"/>
    </location>
</feature>
<reference evidence="13" key="2">
    <citation type="submission" date="2025-09" db="UniProtKB">
        <authorList>
            <consortium name="Ensembl"/>
        </authorList>
    </citation>
    <scope>IDENTIFICATION</scope>
</reference>
<evidence type="ECO:0000256" key="5">
    <source>
        <dbReference type="ARBA" id="ARBA00022833"/>
    </source>
</evidence>
<feature type="domain" description="C2H2-type" evidence="12">
    <location>
        <begin position="1017"/>
        <end position="1044"/>
    </location>
</feature>
<feature type="compositionally biased region" description="Basic residues" evidence="11">
    <location>
        <begin position="833"/>
        <end position="846"/>
    </location>
</feature>
<feature type="domain" description="C2H2-type" evidence="12">
    <location>
        <begin position="700"/>
        <end position="731"/>
    </location>
</feature>
<evidence type="ECO:0000256" key="3">
    <source>
        <dbReference type="ARBA" id="ARBA00022737"/>
    </source>
</evidence>
<reference evidence="13" key="1">
    <citation type="submission" date="2025-08" db="UniProtKB">
        <authorList>
            <consortium name="Ensembl"/>
        </authorList>
    </citation>
    <scope>IDENTIFICATION</scope>
</reference>
<keyword evidence="2" id="KW-0479">Metal-binding</keyword>
<keyword evidence="3" id="KW-0677">Repeat</keyword>
<dbReference type="InterPro" id="IPR036236">
    <property type="entry name" value="Znf_C2H2_sf"/>
</dbReference>
<dbReference type="PANTHER" id="PTHR24376:SF216">
    <property type="entry name" value="ZINC FINGER PROTEIN 420-LIKE"/>
    <property type="match status" value="1"/>
</dbReference>
<keyword evidence="5" id="KW-0862">Zinc</keyword>
<dbReference type="PROSITE" id="PS00028">
    <property type="entry name" value="ZINC_FINGER_C2H2_1"/>
    <property type="match status" value="8"/>
</dbReference>
<feature type="domain" description="C2H2-type" evidence="12">
    <location>
        <begin position="360"/>
        <end position="385"/>
    </location>
</feature>
<feature type="domain" description="C2H2-type" evidence="12">
    <location>
        <begin position="803"/>
        <end position="825"/>
    </location>
</feature>
<dbReference type="GO" id="GO:0005634">
    <property type="term" value="C:nucleus"/>
    <property type="evidence" value="ECO:0007669"/>
    <property type="project" value="UniProtKB-SubCell"/>
</dbReference>
<keyword evidence="9" id="KW-0539">Nucleus</keyword>
<evidence type="ECO:0000256" key="1">
    <source>
        <dbReference type="ARBA" id="ARBA00004123"/>
    </source>
</evidence>
<organism evidence="13 14">
    <name type="scientific">Oncorhynchus kisutch</name>
    <name type="common">Coho salmon</name>
    <name type="synonym">Salmo kisutch</name>
    <dbReference type="NCBI Taxonomy" id="8019"/>
    <lineage>
        <taxon>Eukaryota</taxon>
        <taxon>Metazoa</taxon>
        <taxon>Chordata</taxon>
        <taxon>Craniata</taxon>
        <taxon>Vertebrata</taxon>
        <taxon>Euteleostomi</taxon>
        <taxon>Actinopterygii</taxon>
        <taxon>Neopterygii</taxon>
        <taxon>Teleostei</taxon>
        <taxon>Protacanthopterygii</taxon>
        <taxon>Salmoniformes</taxon>
        <taxon>Salmonidae</taxon>
        <taxon>Salmoninae</taxon>
        <taxon>Oncorhynchus</taxon>
    </lineage>
</organism>
<feature type="domain" description="C2H2-type" evidence="12">
    <location>
        <begin position="1073"/>
        <end position="1103"/>
    </location>
</feature>
<feature type="region of interest" description="Disordered" evidence="11">
    <location>
        <begin position="184"/>
        <end position="248"/>
    </location>
</feature>
<evidence type="ECO:0000256" key="2">
    <source>
        <dbReference type="ARBA" id="ARBA00022723"/>
    </source>
</evidence>
<feature type="compositionally biased region" description="Low complexity" evidence="11">
    <location>
        <begin position="851"/>
        <end position="863"/>
    </location>
</feature>
<evidence type="ECO:0000256" key="10">
    <source>
        <dbReference type="PROSITE-ProRule" id="PRU00042"/>
    </source>
</evidence>